<proteinExistence type="inferred from homology"/>
<dbReference type="Proteomes" id="UP000886833">
    <property type="component" value="Unassembled WGS sequence"/>
</dbReference>
<reference evidence="4" key="2">
    <citation type="journal article" date="2021" name="PeerJ">
        <title>Extensive microbial diversity within the chicken gut microbiome revealed by metagenomics and culture.</title>
        <authorList>
            <person name="Gilroy R."/>
            <person name="Ravi A."/>
            <person name="Getino M."/>
            <person name="Pursley I."/>
            <person name="Horton D.L."/>
            <person name="Alikhan N.F."/>
            <person name="Baker D."/>
            <person name="Gharbi K."/>
            <person name="Hall N."/>
            <person name="Watson M."/>
            <person name="Adriaenssens E.M."/>
            <person name="Foster-Nyarko E."/>
            <person name="Jarju S."/>
            <person name="Secka A."/>
            <person name="Antonio M."/>
            <person name="Oren A."/>
            <person name="Chaudhuri R.R."/>
            <person name="La Ragione R."/>
            <person name="Hildebrand F."/>
            <person name="Pallen M.J."/>
        </authorList>
    </citation>
    <scope>NUCLEOTIDE SEQUENCE</scope>
    <source>
        <strain evidence="4">CHK195-26880</strain>
    </source>
</reference>
<dbReference type="SMART" id="SM00954">
    <property type="entry name" value="RelA_SpoT"/>
    <property type="match status" value="1"/>
</dbReference>
<dbReference type="CDD" id="cd05399">
    <property type="entry name" value="NT_Rel-Spo_like"/>
    <property type="match status" value="1"/>
</dbReference>
<protein>
    <submittedName>
        <fullName evidence="4">HD domain-containing protein</fullName>
    </submittedName>
</protein>
<dbReference type="SUPFAM" id="SSF81271">
    <property type="entry name" value="TGS-like"/>
    <property type="match status" value="1"/>
</dbReference>
<dbReference type="InterPro" id="IPR007685">
    <property type="entry name" value="RelA_SpoT"/>
</dbReference>
<dbReference type="GO" id="GO:0005886">
    <property type="term" value="C:plasma membrane"/>
    <property type="evidence" value="ECO:0007669"/>
    <property type="project" value="TreeGrafter"/>
</dbReference>
<dbReference type="InterPro" id="IPR003607">
    <property type="entry name" value="HD/PDEase_dom"/>
</dbReference>
<comment type="similarity">
    <text evidence="2">Belongs to the RelA/SpoT family.</text>
</comment>
<dbReference type="GO" id="GO:0015969">
    <property type="term" value="P:guanosine tetraphosphate metabolic process"/>
    <property type="evidence" value="ECO:0007669"/>
    <property type="project" value="InterPro"/>
</dbReference>
<sequence length="489" mass="56282">MMITIDDVLAKVRENNIGGEEVIRRAYLLASKFHEGQFRQSGEPYVTHPLHVAYILACTYNDIETIIAGLLHDTIEDTDITLGEIESMFGSSVARLVDGVSKLKGLNFSSKSEKVEANTAKILRAINEDIRVISIKCADRLHNMETIGFKTVFKQKENALETIDLYVPLAYRIGMYEVKKRLEDLSFKVLNPLEYDDVNRQIEEYKDINKDTLDRIVSNIEKSLRDNNIKGVVKLRIKEVYSTYKKLNKLNKKLNNSNTSIVTLDAVHDLFAVKIITDDYLDCYKALGVIHEEYDIDTSRMKDFIAVPKTNLYKSLHTVFNVNNCLMQAQIRTKDMDMVDTYGLPYYIYSKNKPFSEVQDEIRDSLQFCKDLNFLSEYFERNDLYVEKVKKELFAKENVYVKNKDNKTIELPLGSTPIDLAFLEGDITGYNLGKAIVNGIEVPLDYELKNNDRVSFVMGGSPEDYWLDSVKTTRAKEMILKYKRTCNYS</sequence>
<dbReference type="AlphaFoldDB" id="A0A9D1GB25"/>
<evidence type="ECO:0000259" key="3">
    <source>
        <dbReference type="PROSITE" id="PS51831"/>
    </source>
</evidence>
<dbReference type="InterPro" id="IPR012676">
    <property type="entry name" value="TGS-like"/>
</dbReference>
<comment type="pathway">
    <text evidence="1">Purine metabolism; ppGpp biosynthesis; ppGpp from GTP: step 1/2.</text>
</comment>
<dbReference type="FunFam" id="1.10.3210.10:FF:000001">
    <property type="entry name" value="GTP pyrophosphokinase RelA"/>
    <property type="match status" value="1"/>
</dbReference>
<dbReference type="PANTHER" id="PTHR21262">
    <property type="entry name" value="GUANOSINE-3',5'-BIS DIPHOSPHATE 3'-PYROPHOSPHOHYDROLASE"/>
    <property type="match status" value="1"/>
</dbReference>
<dbReference type="Pfam" id="PF04607">
    <property type="entry name" value="RelA_SpoT"/>
    <property type="match status" value="1"/>
</dbReference>
<gene>
    <name evidence="4" type="ORF">IAB59_04710</name>
</gene>
<dbReference type="SUPFAM" id="SSF81301">
    <property type="entry name" value="Nucleotidyltransferase"/>
    <property type="match status" value="1"/>
</dbReference>
<dbReference type="EMBL" id="DVKQ01000060">
    <property type="protein sequence ID" value="HIT37755.1"/>
    <property type="molecule type" value="Genomic_DNA"/>
</dbReference>
<dbReference type="InterPro" id="IPR012675">
    <property type="entry name" value="Beta-grasp_dom_sf"/>
</dbReference>
<dbReference type="Gene3D" id="3.30.460.10">
    <property type="entry name" value="Beta Polymerase, domain 2"/>
    <property type="match status" value="1"/>
</dbReference>
<evidence type="ECO:0000256" key="1">
    <source>
        <dbReference type="ARBA" id="ARBA00004976"/>
    </source>
</evidence>
<dbReference type="SUPFAM" id="SSF109604">
    <property type="entry name" value="HD-domain/PDEase-like"/>
    <property type="match status" value="1"/>
</dbReference>
<reference evidence="4" key="1">
    <citation type="submission" date="2020-10" db="EMBL/GenBank/DDBJ databases">
        <authorList>
            <person name="Gilroy R."/>
        </authorList>
    </citation>
    <scope>NUCLEOTIDE SEQUENCE</scope>
    <source>
        <strain evidence="4">CHK195-26880</strain>
    </source>
</reference>
<dbReference type="Pfam" id="PF02824">
    <property type="entry name" value="TGS"/>
    <property type="match status" value="1"/>
</dbReference>
<dbReference type="CDD" id="cd00077">
    <property type="entry name" value="HDc"/>
    <property type="match status" value="1"/>
</dbReference>
<dbReference type="Gene3D" id="1.10.3210.10">
    <property type="entry name" value="Hypothetical protein af1432"/>
    <property type="match status" value="1"/>
</dbReference>
<dbReference type="PROSITE" id="PS51831">
    <property type="entry name" value="HD"/>
    <property type="match status" value="1"/>
</dbReference>
<evidence type="ECO:0000313" key="5">
    <source>
        <dbReference type="Proteomes" id="UP000886833"/>
    </source>
</evidence>
<dbReference type="InterPro" id="IPR004095">
    <property type="entry name" value="TGS"/>
</dbReference>
<accession>A0A9D1GB25</accession>
<dbReference type="SMART" id="SM00471">
    <property type="entry name" value="HDc"/>
    <property type="match status" value="1"/>
</dbReference>
<dbReference type="Pfam" id="PF13328">
    <property type="entry name" value="HD_4"/>
    <property type="match status" value="1"/>
</dbReference>
<feature type="domain" description="HD" evidence="3">
    <location>
        <begin position="45"/>
        <end position="144"/>
    </location>
</feature>
<comment type="caution">
    <text evidence="4">The sequence shown here is derived from an EMBL/GenBank/DDBJ whole genome shotgun (WGS) entry which is preliminary data.</text>
</comment>
<dbReference type="InterPro" id="IPR043519">
    <property type="entry name" value="NT_sf"/>
</dbReference>
<evidence type="ECO:0000313" key="4">
    <source>
        <dbReference type="EMBL" id="HIT37755.1"/>
    </source>
</evidence>
<dbReference type="PANTHER" id="PTHR21262:SF31">
    <property type="entry name" value="GTP PYROPHOSPHOKINASE"/>
    <property type="match status" value="1"/>
</dbReference>
<organism evidence="4 5">
    <name type="scientific">Candidatus Onthousia faecipullorum</name>
    <dbReference type="NCBI Taxonomy" id="2840887"/>
    <lineage>
        <taxon>Bacteria</taxon>
        <taxon>Bacillati</taxon>
        <taxon>Bacillota</taxon>
        <taxon>Bacilli</taxon>
        <taxon>Candidatus Onthousia</taxon>
    </lineage>
</organism>
<dbReference type="Gene3D" id="3.10.20.30">
    <property type="match status" value="1"/>
</dbReference>
<evidence type="ECO:0000256" key="2">
    <source>
        <dbReference type="ARBA" id="ARBA00007476"/>
    </source>
</evidence>
<dbReference type="InterPro" id="IPR006674">
    <property type="entry name" value="HD_domain"/>
</dbReference>
<name>A0A9D1GB25_9FIRM</name>